<evidence type="ECO:0000313" key="5">
    <source>
        <dbReference type="Proteomes" id="UP000003688"/>
    </source>
</evidence>
<evidence type="ECO:0000313" key="4">
    <source>
        <dbReference type="EMBL" id="EEF61618.1"/>
    </source>
</evidence>
<protein>
    <submittedName>
        <fullName evidence="4">Peptidase M16 domain protein</fullName>
    </submittedName>
</protein>
<evidence type="ECO:0000256" key="1">
    <source>
        <dbReference type="SAM" id="SignalP"/>
    </source>
</evidence>
<dbReference type="InterPro" id="IPR011765">
    <property type="entry name" value="Pept_M16_N"/>
</dbReference>
<dbReference type="GO" id="GO:0046872">
    <property type="term" value="F:metal ion binding"/>
    <property type="evidence" value="ECO:0007669"/>
    <property type="project" value="InterPro"/>
</dbReference>
<dbReference type="Pfam" id="PF00675">
    <property type="entry name" value="Peptidase_M16"/>
    <property type="match status" value="1"/>
</dbReference>
<dbReference type="AlphaFoldDB" id="B9XEV8"/>
<dbReference type="SUPFAM" id="SSF63411">
    <property type="entry name" value="LuxS/MPP-like metallohydrolase"/>
    <property type="match status" value="2"/>
</dbReference>
<dbReference type="RefSeq" id="WP_007414510.1">
    <property type="nucleotide sequence ID" value="NZ_ABOX02000009.1"/>
</dbReference>
<dbReference type="OrthoDB" id="9811314at2"/>
<dbReference type="InterPro" id="IPR011249">
    <property type="entry name" value="Metalloenz_LuxS/M16"/>
</dbReference>
<comment type="caution">
    <text evidence="4">The sequence shown here is derived from an EMBL/GenBank/DDBJ whole genome shotgun (WGS) entry which is preliminary data.</text>
</comment>
<dbReference type="Proteomes" id="UP000003688">
    <property type="component" value="Unassembled WGS sequence"/>
</dbReference>
<dbReference type="EMBL" id="ABOX02000009">
    <property type="protein sequence ID" value="EEF61618.1"/>
    <property type="molecule type" value="Genomic_DNA"/>
</dbReference>
<dbReference type="STRING" id="320771.Cflav_PD4297"/>
<feature type="signal peptide" evidence="1">
    <location>
        <begin position="1"/>
        <end position="21"/>
    </location>
</feature>
<sequence length="518" mass="56808" precursor="true">MKVNKSCVGFVRIAIALGLLAGAEQVTTAQNSADGKSAGIPARPELLKFPPLKYEPPVAAKYRVQLKSGPVAYVVPDKELPLVNIVVYVHTGNYLVPKGKEGLGELTGYLIARGGTKNMAAEALEERLALLAAQLNSGIGDNQGSVSLNLLSKDLDEGMGILRDVLTEPRFQDNKIALRKQQELQAMKQRNDESEAIEAREAGFLATGESFWANQYSTAASLEGITRTDIEDFHKKWFFPSNFVVAASGDFDRDAMIQKLEKLFANWPYQGEKPPAIPTNTVFAKPGVYLVNKDVNQGRVSMMLPGILRDNPDYFSVLIMNDILGGGGFTSRIMNSVRSDEGLAYSAYSSFPGGVYYPSTFSSGFQSKSRTVAYASSIVLREIKKMTDTPPTDPELSISKSGFIDRFPHQFATKGQVANIFAQDEFTGRYAKDPTFWEKFRDRINAVTAGDAQRVAQKYLKSDQMVILVVGQKDDIMLSLPDHPMTLKQLTAGPVTEVPLRDPLTMKPISDAQKPAAQ</sequence>
<evidence type="ECO:0000259" key="3">
    <source>
        <dbReference type="Pfam" id="PF05193"/>
    </source>
</evidence>
<reference evidence="4 5" key="1">
    <citation type="journal article" date="2011" name="J. Bacteriol.">
        <title>Genome sequence of 'Pedosphaera parvula' Ellin514, an aerobic Verrucomicrobial isolate from pasture soil.</title>
        <authorList>
            <person name="Kant R."/>
            <person name="van Passel M.W."/>
            <person name="Sangwan P."/>
            <person name="Palva A."/>
            <person name="Lucas S."/>
            <person name="Copeland A."/>
            <person name="Lapidus A."/>
            <person name="Glavina Del Rio T."/>
            <person name="Dalin E."/>
            <person name="Tice H."/>
            <person name="Bruce D."/>
            <person name="Goodwin L."/>
            <person name="Pitluck S."/>
            <person name="Chertkov O."/>
            <person name="Larimer F.W."/>
            <person name="Land M.L."/>
            <person name="Hauser L."/>
            <person name="Brettin T.S."/>
            <person name="Detter J.C."/>
            <person name="Han S."/>
            <person name="de Vos W.M."/>
            <person name="Janssen P.H."/>
            <person name="Smidt H."/>
        </authorList>
    </citation>
    <scope>NUCLEOTIDE SEQUENCE [LARGE SCALE GENOMIC DNA]</scope>
    <source>
        <strain evidence="4 5">Ellin514</strain>
    </source>
</reference>
<dbReference type="PANTHER" id="PTHR11851:SF225">
    <property type="entry name" value="NON-PEPTIDASE HOMOLOG YMXG"/>
    <property type="match status" value="1"/>
</dbReference>
<name>B9XEV8_PEDPL</name>
<accession>B9XEV8</accession>
<gene>
    <name evidence="4" type="ORF">Cflav_PD4297</name>
</gene>
<proteinExistence type="predicted"/>
<dbReference type="PANTHER" id="PTHR11851">
    <property type="entry name" value="METALLOPROTEASE"/>
    <property type="match status" value="1"/>
</dbReference>
<dbReference type="InterPro" id="IPR007863">
    <property type="entry name" value="Peptidase_M16_C"/>
</dbReference>
<dbReference type="InterPro" id="IPR050361">
    <property type="entry name" value="MPP/UQCRC_Complex"/>
</dbReference>
<dbReference type="Pfam" id="PF05193">
    <property type="entry name" value="Peptidase_M16_C"/>
    <property type="match status" value="1"/>
</dbReference>
<keyword evidence="1" id="KW-0732">Signal</keyword>
<evidence type="ECO:0000259" key="2">
    <source>
        <dbReference type="Pfam" id="PF00675"/>
    </source>
</evidence>
<organism evidence="4 5">
    <name type="scientific">Pedosphaera parvula (strain Ellin514)</name>
    <dbReference type="NCBI Taxonomy" id="320771"/>
    <lineage>
        <taxon>Bacteria</taxon>
        <taxon>Pseudomonadati</taxon>
        <taxon>Verrucomicrobiota</taxon>
        <taxon>Pedosphaerae</taxon>
        <taxon>Pedosphaerales</taxon>
        <taxon>Pedosphaeraceae</taxon>
        <taxon>Pedosphaera</taxon>
    </lineage>
</organism>
<keyword evidence="5" id="KW-1185">Reference proteome</keyword>
<dbReference type="Gene3D" id="3.30.830.10">
    <property type="entry name" value="Metalloenzyme, LuxS/M16 peptidase-like"/>
    <property type="match status" value="2"/>
</dbReference>
<feature type="domain" description="Peptidase M16 C-terminal" evidence="3">
    <location>
        <begin position="225"/>
        <end position="400"/>
    </location>
</feature>
<feature type="chain" id="PRO_5002894735" evidence="1">
    <location>
        <begin position="22"/>
        <end position="518"/>
    </location>
</feature>
<feature type="domain" description="Peptidase M16 N-terminal" evidence="2">
    <location>
        <begin position="81"/>
        <end position="193"/>
    </location>
</feature>